<dbReference type="EMBL" id="BDIP01006479">
    <property type="protein sequence ID" value="GIQ90656.1"/>
    <property type="molecule type" value="Genomic_DNA"/>
</dbReference>
<dbReference type="AlphaFoldDB" id="A0A9K3GQB4"/>
<sequence>MVWTEYVGPHHQGKRSAVLALADRLNAGEPGSAPVMWVLPYQQWTRADCMLWSLLLDATDGPALRHAPPRHTLVTWLNGRREAGLKTHLFFLEYGVLSQFSSTLRNGFLSYLCSLKTRYEDHLVAVAVGTHKGRGDLTISKSLYLRGRARE</sequence>
<dbReference type="Proteomes" id="UP000265618">
    <property type="component" value="Unassembled WGS sequence"/>
</dbReference>
<keyword evidence="2" id="KW-1185">Reference proteome</keyword>
<proteinExistence type="predicted"/>
<evidence type="ECO:0000313" key="1">
    <source>
        <dbReference type="EMBL" id="GIQ90656.1"/>
    </source>
</evidence>
<comment type="caution">
    <text evidence="1">The sequence shown here is derived from an EMBL/GenBank/DDBJ whole genome shotgun (WGS) entry which is preliminary data.</text>
</comment>
<gene>
    <name evidence="1" type="ORF">KIPB_013529</name>
</gene>
<accession>A0A9K3GQB4</accession>
<evidence type="ECO:0000313" key="2">
    <source>
        <dbReference type="Proteomes" id="UP000265618"/>
    </source>
</evidence>
<reference evidence="1 2" key="1">
    <citation type="journal article" date="2018" name="PLoS ONE">
        <title>The draft genome of Kipferlia bialata reveals reductive genome evolution in fornicate parasites.</title>
        <authorList>
            <person name="Tanifuji G."/>
            <person name="Takabayashi S."/>
            <person name="Kume K."/>
            <person name="Takagi M."/>
            <person name="Nakayama T."/>
            <person name="Kamikawa R."/>
            <person name="Inagaki Y."/>
            <person name="Hashimoto T."/>
        </authorList>
    </citation>
    <scope>NUCLEOTIDE SEQUENCE [LARGE SCALE GENOMIC DNA]</scope>
    <source>
        <strain evidence="1">NY0173</strain>
    </source>
</reference>
<organism evidence="1 2">
    <name type="scientific">Kipferlia bialata</name>
    <dbReference type="NCBI Taxonomy" id="797122"/>
    <lineage>
        <taxon>Eukaryota</taxon>
        <taxon>Metamonada</taxon>
        <taxon>Carpediemonas-like organisms</taxon>
        <taxon>Kipferlia</taxon>
    </lineage>
</organism>
<name>A0A9K3GQB4_9EUKA</name>
<protein>
    <submittedName>
        <fullName evidence="1">Uncharacterized protein</fullName>
    </submittedName>
</protein>